<proteinExistence type="predicted"/>
<keyword evidence="3" id="KW-1185">Reference proteome</keyword>
<dbReference type="KEGG" id="rhi:NGR_c11560"/>
<organism evidence="2 3">
    <name type="scientific">Sinorhizobium fredii (strain NBRC 101917 / NGR234)</name>
    <dbReference type="NCBI Taxonomy" id="394"/>
    <lineage>
        <taxon>Bacteria</taxon>
        <taxon>Pseudomonadati</taxon>
        <taxon>Pseudomonadota</taxon>
        <taxon>Alphaproteobacteria</taxon>
        <taxon>Hyphomicrobiales</taxon>
        <taxon>Rhizobiaceae</taxon>
        <taxon>Sinorhizobium/Ensifer group</taxon>
        <taxon>Sinorhizobium</taxon>
    </lineage>
</organism>
<evidence type="ECO:0000256" key="1">
    <source>
        <dbReference type="SAM" id="SignalP"/>
    </source>
</evidence>
<protein>
    <submittedName>
        <fullName evidence="2">Uncharacterized protein</fullName>
    </submittedName>
</protein>
<sequence>MRVACSMLVFLLAAPAMAEECKPDIKAADGYFSEAFAAIYNHQGFAWACAPYIGDDLAKSSIVHIEGLLEACGAGRNEAIIQADKVNAKAKDAGESSGTIQKMEAINATRQEAMIACSQLMDEEFQKFRVARAKMLKAECVE</sequence>
<dbReference type="EMBL" id="CP001389">
    <property type="protein sequence ID" value="ACP24941.1"/>
    <property type="molecule type" value="Genomic_DNA"/>
</dbReference>
<feature type="chain" id="PRO_5002929493" evidence="1">
    <location>
        <begin position="19"/>
        <end position="142"/>
    </location>
</feature>
<dbReference type="HOGENOM" id="CLU_1814283_0_0_5"/>
<dbReference type="AlphaFoldDB" id="C3MAU8"/>
<evidence type="ECO:0000313" key="3">
    <source>
        <dbReference type="Proteomes" id="UP000001054"/>
    </source>
</evidence>
<reference evidence="2 3" key="1">
    <citation type="journal article" date="2009" name="Appl. Environ. Microbiol.">
        <title>Rhizobium sp. strain NGR234 possesses a remarkable number of secretion systems.</title>
        <authorList>
            <person name="Schmeisser C."/>
            <person name="Liesegang H."/>
            <person name="Krysciak D."/>
            <person name="Bakkou N."/>
            <person name="Le Quere A."/>
            <person name="Wollherr A."/>
            <person name="Heinemeyer I."/>
            <person name="Morgenstern B."/>
            <person name="Pommerening-Roeser A."/>
            <person name="Flores M."/>
            <person name="Palacios R."/>
            <person name="Brenner S."/>
            <person name="Gottschalk G."/>
            <person name="Schmitz R.A."/>
            <person name="Broughton W.J."/>
            <person name="Perret X."/>
            <person name="Strittmatter A.W."/>
            <person name="Streit W.R."/>
        </authorList>
    </citation>
    <scope>NUCLEOTIDE SEQUENCE [LARGE SCALE GENOMIC DNA]</scope>
    <source>
        <strain evidence="3">NBRC 101917 / NGR234</strain>
    </source>
</reference>
<feature type="signal peptide" evidence="1">
    <location>
        <begin position="1"/>
        <end position="18"/>
    </location>
</feature>
<gene>
    <name evidence="2" type="ordered locus">NGR_c11560</name>
</gene>
<keyword evidence="1" id="KW-0732">Signal</keyword>
<dbReference type="PATRIC" id="fig|394.7.peg.3981"/>
<dbReference type="STRING" id="394.NGR_c11560"/>
<accession>C3MAU8</accession>
<dbReference type="eggNOG" id="ENOG5030T8E">
    <property type="taxonomic scope" value="Bacteria"/>
</dbReference>
<dbReference type="OrthoDB" id="9939346at2"/>
<dbReference type="Proteomes" id="UP000001054">
    <property type="component" value="Chromosome"/>
</dbReference>
<evidence type="ECO:0000313" key="2">
    <source>
        <dbReference type="EMBL" id="ACP24941.1"/>
    </source>
</evidence>
<name>C3MAU8_SINFN</name>